<dbReference type="EMBL" id="MU970037">
    <property type="protein sequence ID" value="KAK9325881.1"/>
    <property type="molecule type" value="Genomic_DNA"/>
</dbReference>
<reference evidence="2" key="1">
    <citation type="journal article" date="2024" name="Front. Bioeng. Biotechnol.">
        <title>Genome-scale model development and genomic sequencing of the oleaginous clade Lipomyces.</title>
        <authorList>
            <person name="Czajka J.J."/>
            <person name="Han Y."/>
            <person name="Kim J."/>
            <person name="Mondo S.J."/>
            <person name="Hofstad B.A."/>
            <person name="Robles A."/>
            <person name="Haridas S."/>
            <person name="Riley R."/>
            <person name="LaButti K."/>
            <person name="Pangilinan J."/>
            <person name="Andreopoulos W."/>
            <person name="Lipzen A."/>
            <person name="Yan J."/>
            <person name="Wang M."/>
            <person name="Ng V."/>
            <person name="Grigoriev I.V."/>
            <person name="Spatafora J.W."/>
            <person name="Magnuson J.K."/>
            <person name="Baker S.E."/>
            <person name="Pomraning K.R."/>
        </authorList>
    </citation>
    <scope>NUCLEOTIDE SEQUENCE [LARGE SCALE GENOMIC DNA]</scope>
    <source>
        <strain evidence="2">CBS 10300</strain>
    </source>
</reference>
<gene>
    <name evidence="1" type="ORF">V1517DRAFT_312870</name>
</gene>
<accession>A0ACC3TYI4</accession>
<keyword evidence="1" id="KW-0650">Protein phosphatase inhibitor</keyword>
<name>A0ACC3TYI4_9ASCO</name>
<keyword evidence="2" id="KW-1185">Reference proteome</keyword>
<protein>
    <submittedName>
        <fullName evidence="1">Phosphatase inhibitor-domain-containing protein</fullName>
    </submittedName>
</protein>
<proteinExistence type="predicted"/>
<evidence type="ECO:0000313" key="1">
    <source>
        <dbReference type="EMBL" id="KAK9325881.1"/>
    </source>
</evidence>
<organism evidence="1 2">
    <name type="scientific">Lipomyces orientalis</name>
    <dbReference type="NCBI Taxonomy" id="1233043"/>
    <lineage>
        <taxon>Eukaryota</taxon>
        <taxon>Fungi</taxon>
        <taxon>Dikarya</taxon>
        <taxon>Ascomycota</taxon>
        <taxon>Saccharomycotina</taxon>
        <taxon>Lipomycetes</taxon>
        <taxon>Lipomycetales</taxon>
        <taxon>Lipomycetaceae</taxon>
        <taxon>Lipomyces</taxon>
    </lineage>
</organism>
<evidence type="ECO:0000313" key="2">
    <source>
        <dbReference type="Proteomes" id="UP001489719"/>
    </source>
</evidence>
<comment type="caution">
    <text evidence="1">The sequence shown here is derived from an EMBL/GenBank/DDBJ whole genome shotgun (WGS) entry which is preliminary data.</text>
</comment>
<sequence length="164" mass="18412">MQRQLQATRATMGPSIVIGETGTYHERDNETLDPTRSNAPQGVVVVGTLRLRGGPVSDRRVTWGEDVIDNEAMGKKKSKICCIFHKQRAFDESSSDESSSSDDESSSGSDSDDNGDSKGEHREHAERCEHDHAHRHGRRARQRKPNAYERQPKYGKKVPRAQQQ</sequence>
<dbReference type="Proteomes" id="UP001489719">
    <property type="component" value="Unassembled WGS sequence"/>
</dbReference>